<feature type="transmembrane region" description="Helical" evidence="5">
    <location>
        <begin position="238"/>
        <end position="261"/>
    </location>
</feature>
<dbReference type="GO" id="GO:0005385">
    <property type="term" value="F:zinc ion transmembrane transporter activity"/>
    <property type="evidence" value="ECO:0007669"/>
    <property type="project" value="TreeGrafter"/>
</dbReference>
<name>A0AAX4JAA8_9MICR</name>
<proteinExistence type="predicted"/>
<evidence type="ECO:0000256" key="2">
    <source>
        <dbReference type="ARBA" id="ARBA00022692"/>
    </source>
</evidence>
<dbReference type="RefSeq" id="XP_065329030.1">
    <property type="nucleotide sequence ID" value="XM_065472958.1"/>
</dbReference>
<feature type="transmembrane region" description="Helical" evidence="5">
    <location>
        <begin position="273"/>
        <end position="291"/>
    </location>
</feature>
<evidence type="ECO:0000256" key="4">
    <source>
        <dbReference type="ARBA" id="ARBA00023136"/>
    </source>
</evidence>
<dbReference type="AlphaFoldDB" id="A0AAX4JAA8"/>
<dbReference type="PANTHER" id="PTHR11040">
    <property type="entry name" value="ZINC/IRON TRANSPORTER"/>
    <property type="match status" value="1"/>
</dbReference>
<evidence type="ECO:0000256" key="5">
    <source>
        <dbReference type="SAM" id="Phobius"/>
    </source>
</evidence>
<reference evidence="6" key="1">
    <citation type="journal article" date="2024" name="BMC Genomics">
        <title>Functional annotation of a divergent genome using sequence and structure-based similarity.</title>
        <authorList>
            <person name="Svedberg D."/>
            <person name="Winiger R.R."/>
            <person name="Berg A."/>
            <person name="Sharma H."/>
            <person name="Tellgren-Roth C."/>
            <person name="Debrunner-Vossbrinck B.A."/>
            <person name="Vossbrinck C.R."/>
            <person name="Barandun J."/>
        </authorList>
    </citation>
    <scope>NUCLEOTIDE SEQUENCE</scope>
    <source>
        <strain evidence="6">Illinois isolate</strain>
    </source>
</reference>
<dbReference type="GeneID" id="90540702"/>
<dbReference type="KEGG" id="vnx:VNE69_03106"/>
<feature type="transmembrane region" description="Helical" evidence="5">
    <location>
        <begin position="88"/>
        <end position="107"/>
    </location>
</feature>
<dbReference type="EMBL" id="CP142728">
    <property type="protein sequence ID" value="WUR02885.1"/>
    <property type="molecule type" value="Genomic_DNA"/>
</dbReference>
<accession>A0AAX4JAA8</accession>
<dbReference type="InterPro" id="IPR003689">
    <property type="entry name" value="ZIP"/>
</dbReference>
<dbReference type="PANTHER" id="PTHR11040:SF44">
    <property type="entry name" value="PROTEIN ZNTC-RELATED"/>
    <property type="match status" value="1"/>
</dbReference>
<keyword evidence="3 5" id="KW-1133">Transmembrane helix</keyword>
<sequence length="296" mass="33282">MVKTYLNTFLQDYYGFEVGIFCLSFLFCLIPKAIKSVNRLTKIFPILTLSSAGFLLAVLLLDFIPHMFPHEHHNHSHEKHEHHSHGDINTTVGMICAGLSLLCLIAIDQCVIKHDHCEDNQEHDHHEHNHNEENIGCCNTEMLQKTESKTKALIYIASISIHSFFEGLAIKPRDLGSYELGIVLHKILESFAIGMTLFNSAFSFPVCLLMNAFYSILTPIGMVISRNAAGNIYKIFDVPINFIFNGLALGSLIFIVFLEMIPGAFHKKGNKAYKMLGLILGFVLSSILIVMTPHEH</sequence>
<evidence type="ECO:0000256" key="3">
    <source>
        <dbReference type="ARBA" id="ARBA00022989"/>
    </source>
</evidence>
<keyword evidence="4 5" id="KW-0472">Membrane</keyword>
<comment type="subcellular location">
    <subcellularLocation>
        <location evidence="1">Membrane</location>
        <topology evidence="1">Multi-pass membrane protein</topology>
    </subcellularLocation>
</comment>
<feature type="transmembrane region" description="Helical" evidence="5">
    <location>
        <begin position="43"/>
        <end position="68"/>
    </location>
</feature>
<keyword evidence="2 5" id="KW-0812">Transmembrane</keyword>
<organism evidence="6 7">
    <name type="scientific">Vairimorpha necatrix</name>
    <dbReference type="NCBI Taxonomy" id="6039"/>
    <lineage>
        <taxon>Eukaryota</taxon>
        <taxon>Fungi</taxon>
        <taxon>Fungi incertae sedis</taxon>
        <taxon>Microsporidia</taxon>
        <taxon>Nosematidae</taxon>
        <taxon>Vairimorpha</taxon>
    </lineage>
</organism>
<feature type="transmembrane region" description="Helical" evidence="5">
    <location>
        <begin position="190"/>
        <end position="217"/>
    </location>
</feature>
<dbReference type="GO" id="GO:0016020">
    <property type="term" value="C:membrane"/>
    <property type="evidence" value="ECO:0007669"/>
    <property type="project" value="UniProtKB-SubCell"/>
</dbReference>
<evidence type="ECO:0000256" key="1">
    <source>
        <dbReference type="ARBA" id="ARBA00004141"/>
    </source>
</evidence>
<evidence type="ECO:0000313" key="7">
    <source>
        <dbReference type="Proteomes" id="UP001334084"/>
    </source>
</evidence>
<dbReference type="Proteomes" id="UP001334084">
    <property type="component" value="Chromosome 3"/>
</dbReference>
<gene>
    <name evidence="6" type="ORF">VNE69_03106</name>
</gene>
<protein>
    <submittedName>
        <fullName evidence="6">ZIP zinc transporter</fullName>
    </submittedName>
</protein>
<keyword evidence="7" id="KW-1185">Reference proteome</keyword>
<evidence type="ECO:0000313" key="6">
    <source>
        <dbReference type="EMBL" id="WUR02885.1"/>
    </source>
</evidence>
<feature type="transmembrane region" description="Helical" evidence="5">
    <location>
        <begin position="13"/>
        <end position="31"/>
    </location>
</feature>
<dbReference type="Pfam" id="PF02535">
    <property type="entry name" value="Zip"/>
    <property type="match status" value="1"/>
</dbReference>